<organism evidence="2 3">
    <name type="scientific">Magnaporthiopsis poae (strain ATCC 64411 / 73-15)</name>
    <name type="common">Kentucky bluegrass fungus</name>
    <name type="synonym">Magnaporthe poae</name>
    <dbReference type="NCBI Taxonomy" id="644358"/>
    <lineage>
        <taxon>Eukaryota</taxon>
        <taxon>Fungi</taxon>
        <taxon>Dikarya</taxon>
        <taxon>Ascomycota</taxon>
        <taxon>Pezizomycotina</taxon>
        <taxon>Sordariomycetes</taxon>
        <taxon>Sordariomycetidae</taxon>
        <taxon>Magnaporthales</taxon>
        <taxon>Magnaporthaceae</taxon>
        <taxon>Magnaporthiopsis</taxon>
    </lineage>
</organism>
<protein>
    <submittedName>
        <fullName evidence="1 2">Uncharacterized protein</fullName>
    </submittedName>
</protein>
<accession>A0A0C4DY13</accession>
<dbReference type="Proteomes" id="UP000011715">
    <property type="component" value="Unassembled WGS sequence"/>
</dbReference>
<evidence type="ECO:0000313" key="3">
    <source>
        <dbReference type="Proteomes" id="UP000011715"/>
    </source>
</evidence>
<proteinExistence type="predicted"/>
<dbReference type="EMBL" id="GL876969">
    <property type="protein sequence ID" value="KLU85903.1"/>
    <property type="molecule type" value="Genomic_DNA"/>
</dbReference>
<dbReference type="OrthoDB" id="3502958at2759"/>
<reference evidence="2" key="5">
    <citation type="submission" date="2015-06" db="UniProtKB">
        <authorList>
            <consortium name="EnsemblFungi"/>
        </authorList>
    </citation>
    <scope>IDENTIFICATION</scope>
    <source>
        <strain evidence="2">ATCC 64411</strain>
    </source>
</reference>
<dbReference type="EMBL" id="ADBL01001149">
    <property type="status" value="NOT_ANNOTATED_CDS"/>
    <property type="molecule type" value="Genomic_DNA"/>
</dbReference>
<reference evidence="1" key="2">
    <citation type="submission" date="2010-05" db="EMBL/GenBank/DDBJ databases">
        <title>The Genome Sequence of Magnaporthe poae strain ATCC 64411.</title>
        <authorList>
            <consortium name="The Broad Institute Genome Sequencing Platform"/>
            <consortium name="Broad Institute Genome Sequencing Center for Infectious Disease"/>
            <person name="Ma L.-J."/>
            <person name="Dead R."/>
            <person name="Young S."/>
            <person name="Zeng Q."/>
            <person name="Koehrsen M."/>
            <person name="Alvarado L."/>
            <person name="Berlin A."/>
            <person name="Chapman S.B."/>
            <person name="Chen Z."/>
            <person name="Freedman E."/>
            <person name="Gellesch M."/>
            <person name="Goldberg J."/>
            <person name="Griggs A."/>
            <person name="Gujja S."/>
            <person name="Heilman E.R."/>
            <person name="Heiman D."/>
            <person name="Hepburn T."/>
            <person name="Howarth C."/>
            <person name="Jen D."/>
            <person name="Larson L."/>
            <person name="Mehta T."/>
            <person name="Neiman D."/>
            <person name="Pearson M."/>
            <person name="Roberts A."/>
            <person name="Saif S."/>
            <person name="Shea T."/>
            <person name="Shenoy N."/>
            <person name="Sisk P."/>
            <person name="Stolte C."/>
            <person name="Sykes S."/>
            <person name="Walk T."/>
            <person name="White J."/>
            <person name="Yandava C."/>
            <person name="Haas B."/>
            <person name="Nusbaum C."/>
            <person name="Birren B."/>
        </authorList>
    </citation>
    <scope>NUCLEOTIDE SEQUENCE</scope>
    <source>
        <strain evidence="1">ATCC 64411</strain>
    </source>
</reference>
<evidence type="ECO:0000313" key="2">
    <source>
        <dbReference type="EnsemblFungi" id="MAPG_04922T0"/>
    </source>
</evidence>
<dbReference type="EnsemblFungi" id="MAPG_04922T0">
    <property type="protein sequence ID" value="MAPG_04922T0"/>
    <property type="gene ID" value="MAPG_04922"/>
</dbReference>
<dbReference type="eggNOG" id="ENOG502RN6C">
    <property type="taxonomic scope" value="Eukaryota"/>
</dbReference>
<evidence type="ECO:0000313" key="1">
    <source>
        <dbReference type="EMBL" id="KLU85903.1"/>
    </source>
</evidence>
<keyword evidence="3" id="KW-1185">Reference proteome</keyword>
<name>A0A0C4DY13_MAGP6</name>
<sequence length="153" mass="17242">MSNMAKQNAFGYIQHAPEAPKMANVRLRRRTGDRRADALQDISLQHLRRIVDCVLNLDLETTLFLTKGTSSDSQRANIRHHFRRRYEGIQPISDWLDKQLSAKTVSGIDVVDAAEADDHDALGELTERQLCSILRETNAANAQSHARGPGRRL</sequence>
<reference evidence="1" key="3">
    <citation type="submission" date="2011-03" db="EMBL/GenBank/DDBJ databases">
        <title>Annotation of Magnaporthe poae ATCC 64411.</title>
        <authorList>
            <person name="Ma L.-J."/>
            <person name="Dead R."/>
            <person name="Young S.K."/>
            <person name="Zeng Q."/>
            <person name="Gargeya S."/>
            <person name="Fitzgerald M."/>
            <person name="Haas B."/>
            <person name="Abouelleil A."/>
            <person name="Alvarado L."/>
            <person name="Arachchi H.M."/>
            <person name="Berlin A."/>
            <person name="Brown A."/>
            <person name="Chapman S.B."/>
            <person name="Chen Z."/>
            <person name="Dunbar C."/>
            <person name="Freedman E."/>
            <person name="Gearin G."/>
            <person name="Gellesch M."/>
            <person name="Goldberg J."/>
            <person name="Griggs A."/>
            <person name="Gujja S."/>
            <person name="Heiman D."/>
            <person name="Howarth C."/>
            <person name="Larson L."/>
            <person name="Lui A."/>
            <person name="MacDonald P.J.P."/>
            <person name="Mehta T."/>
            <person name="Montmayeur A."/>
            <person name="Murphy C."/>
            <person name="Neiman D."/>
            <person name="Pearson M."/>
            <person name="Priest M."/>
            <person name="Roberts A."/>
            <person name="Saif S."/>
            <person name="Shea T."/>
            <person name="Shenoy N."/>
            <person name="Sisk P."/>
            <person name="Stolte C."/>
            <person name="Sykes S."/>
            <person name="Yandava C."/>
            <person name="Wortman J."/>
            <person name="Nusbaum C."/>
            <person name="Birren B."/>
        </authorList>
    </citation>
    <scope>NUCLEOTIDE SEQUENCE</scope>
    <source>
        <strain evidence="1">ATCC 64411</strain>
    </source>
</reference>
<reference evidence="3" key="1">
    <citation type="submission" date="2010-05" db="EMBL/GenBank/DDBJ databases">
        <title>The genome sequence of Magnaporthe poae strain ATCC 64411.</title>
        <authorList>
            <person name="Ma L.-J."/>
            <person name="Dead R."/>
            <person name="Young S."/>
            <person name="Zeng Q."/>
            <person name="Koehrsen M."/>
            <person name="Alvarado L."/>
            <person name="Berlin A."/>
            <person name="Chapman S.B."/>
            <person name="Chen Z."/>
            <person name="Freedman E."/>
            <person name="Gellesch M."/>
            <person name="Goldberg J."/>
            <person name="Griggs A."/>
            <person name="Gujja S."/>
            <person name="Heilman E.R."/>
            <person name="Heiman D."/>
            <person name="Hepburn T."/>
            <person name="Howarth C."/>
            <person name="Jen D."/>
            <person name="Larson L."/>
            <person name="Mehta T."/>
            <person name="Neiman D."/>
            <person name="Pearson M."/>
            <person name="Roberts A."/>
            <person name="Saif S."/>
            <person name="Shea T."/>
            <person name="Shenoy N."/>
            <person name="Sisk P."/>
            <person name="Stolte C."/>
            <person name="Sykes S."/>
            <person name="Walk T."/>
            <person name="White J."/>
            <person name="Yandava C."/>
            <person name="Haas B."/>
            <person name="Nusbaum C."/>
            <person name="Birren B."/>
        </authorList>
    </citation>
    <scope>NUCLEOTIDE SEQUENCE [LARGE SCALE GENOMIC DNA]</scope>
    <source>
        <strain evidence="3">ATCC 64411 / 73-15</strain>
    </source>
</reference>
<gene>
    <name evidence="1" type="ORF">MAPG_04922</name>
</gene>
<dbReference type="VEuPathDB" id="FungiDB:MAPG_04922"/>
<reference evidence="2" key="4">
    <citation type="journal article" date="2015" name="G3 (Bethesda)">
        <title>Genome sequences of three phytopathogenic species of the Magnaporthaceae family of fungi.</title>
        <authorList>
            <person name="Okagaki L.H."/>
            <person name="Nunes C.C."/>
            <person name="Sailsbery J."/>
            <person name="Clay B."/>
            <person name="Brown D."/>
            <person name="John T."/>
            <person name="Oh Y."/>
            <person name="Young N."/>
            <person name="Fitzgerald M."/>
            <person name="Haas B.J."/>
            <person name="Zeng Q."/>
            <person name="Young S."/>
            <person name="Adiconis X."/>
            <person name="Fan L."/>
            <person name="Levin J.Z."/>
            <person name="Mitchell T.K."/>
            <person name="Okubara P.A."/>
            <person name="Farman M.L."/>
            <person name="Kohn L.M."/>
            <person name="Birren B."/>
            <person name="Ma L.-J."/>
            <person name="Dean R.A."/>
        </authorList>
    </citation>
    <scope>NUCLEOTIDE SEQUENCE</scope>
    <source>
        <strain evidence="2">ATCC 64411 / 73-15</strain>
    </source>
</reference>
<dbReference type="AlphaFoldDB" id="A0A0C4DY13"/>